<gene>
    <name evidence="2" type="ORF">DFR29_11447</name>
</gene>
<feature type="domain" description="Fatty acid desaturase" evidence="1">
    <location>
        <begin position="44"/>
        <end position="258"/>
    </location>
</feature>
<name>A0A4R6YQ48_9GAMM</name>
<dbReference type="RefSeq" id="WP_133820486.1">
    <property type="nucleotide sequence ID" value="NZ_SNZH01000014.1"/>
</dbReference>
<dbReference type="Pfam" id="PF00487">
    <property type="entry name" value="FA_desaturase"/>
    <property type="match status" value="1"/>
</dbReference>
<keyword evidence="3" id="KW-1185">Reference proteome</keyword>
<reference evidence="2 3" key="1">
    <citation type="submission" date="2019-03" db="EMBL/GenBank/DDBJ databases">
        <title>Genomic Encyclopedia of Type Strains, Phase IV (KMG-IV): sequencing the most valuable type-strain genomes for metagenomic binning, comparative biology and taxonomic classification.</title>
        <authorList>
            <person name="Goeker M."/>
        </authorList>
    </citation>
    <scope>NUCLEOTIDE SEQUENCE [LARGE SCALE GENOMIC DNA]</scope>
    <source>
        <strain evidence="2 3">DSM 21667</strain>
    </source>
</reference>
<sequence>MTESLAPSIRWRDLVALSPAQRAAELLQPLPWLALALGLAHARWTFAALVASALFFTAGLRLTHDLYHRNLGLGRRSSDRLLFLLSVLLGGALHAIEHTHLHHHRHCLAEDDLEGQIGKLGFWAALWHSPVYPLLIHIHALRRGSPRQRRWIQVELGAIAASQAMIWSSGSTALQTVSIALLLANAAVPMVGIWSVHRGCEHSHDRARSQRQRWLDGPTFNMLYHLEHHLYPGVPARHLPQLARRLDAARREPVTSIWAGSGDLAATRRRWQRGLALGLIALLPLLGGCRHRLAGVETLDACAFGLPVVAETISYPLALPGRQGDGVAGNCQFRQLEQSGDASQIQLSLYTDAAAGGRPLAQTLALILAEAGNNFGDSTTATLGSPGPLAYVFDSNGEPAQIVIAERGLVLEIGLRGLQRERALRLAQQLWLALARYRPRE</sequence>
<dbReference type="InterPro" id="IPR005804">
    <property type="entry name" value="FA_desaturase_dom"/>
</dbReference>
<dbReference type="Proteomes" id="UP000295293">
    <property type="component" value="Unassembled WGS sequence"/>
</dbReference>
<dbReference type="GO" id="GO:0006629">
    <property type="term" value="P:lipid metabolic process"/>
    <property type="evidence" value="ECO:0007669"/>
    <property type="project" value="InterPro"/>
</dbReference>
<dbReference type="OrthoDB" id="9800167at2"/>
<organism evidence="2 3">
    <name type="scientific">Tahibacter aquaticus</name>
    <dbReference type="NCBI Taxonomy" id="520092"/>
    <lineage>
        <taxon>Bacteria</taxon>
        <taxon>Pseudomonadati</taxon>
        <taxon>Pseudomonadota</taxon>
        <taxon>Gammaproteobacteria</taxon>
        <taxon>Lysobacterales</taxon>
        <taxon>Rhodanobacteraceae</taxon>
        <taxon>Tahibacter</taxon>
    </lineage>
</organism>
<dbReference type="AlphaFoldDB" id="A0A4R6YQ48"/>
<evidence type="ECO:0000313" key="3">
    <source>
        <dbReference type="Proteomes" id="UP000295293"/>
    </source>
</evidence>
<evidence type="ECO:0000259" key="1">
    <source>
        <dbReference type="Pfam" id="PF00487"/>
    </source>
</evidence>
<protein>
    <submittedName>
        <fullName evidence="2">Fatty acid desaturase</fullName>
    </submittedName>
</protein>
<dbReference type="EMBL" id="SNZH01000014">
    <property type="protein sequence ID" value="TDR39995.1"/>
    <property type="molecule type" value="Genomic_DNA"/>
</dbReference>
<proteinExistence type="predicted"/>
<evidence type="ECO:0000313" key="2">
    <source>
        <dbReference type="EMBL" id="TDR39995.1"/>
    </source>
</evidence>
<comment type="caution">
    <text evidence="2">The sequence shown here is derived from an EMBL/GenBank/DDBJ whole genome shotgun (WGS) entry which is preliminary data.</text>
</comment>
<accession>A0A4R6YQ48</accession>